<name>A0A6J4HVA0_9BACT</name>
<evidence type="ECO:0000313" key="1">
    <source>
        <dbReference type="EMBL" id="CAA9232023.1"/>
    </source>
</evidence>
<reference evidence="1" key="1">
    <citation type="submission" date="2020-02" db="EMBL/GenBank/DDBJ databases">
        <authorList>
            <person name="Meier V. D."/>
        </authorList>
    </citation>
    <scope>NUCLEOTIDE SEQUENCE</scope>
    <source>
        <strain evidence="1">AVDCRST_MAG42</strain>
    </source>
</reference>
<organism evidence="1">
    <name type="scientific">uncultured Chthoniobacterales bacterium</name>
    <dbReference type="NCBI Taxonomy" id="1836801"/>
    <lineage>
        <taxon>Bacteria</taxon>
        <taxon>Pseudomonadati</taxon>
        <taxon>Verrucomicrobiota</taxon>
        <taxon>Spartobacteria</taxon>
        <taxon>Chthoniobacterales</taxon>
        <taxon>environmental samples</taxon>
    </lineage>
</organism>
<protein>
    <submittedName>
        <fullName evidence="1">Uncharacterized protein</fullName>
    </submittedName>
</protein>
<gene>
    <name evidence="1" type="ORF">AVDCRST_MAG42-1181</name>
</gene>
<proteinExistence type="predicted"/>
<dbReference type="AlphaFoldDB" id="A0A6J4HVA0"/>
<dbReference type="EMBL" id="CADCTA010000053">
    <property type="protein sequence ID" value="CAA9232023.1"/>
    <property type="molecule type" value="Genomic_DNA"/>
</dbReference>
<sequence>MAKRFSRALERLLDSASVGVSATFSGQHTRRSARHYAAPNLASETFGRL</sequence>
<accession>A0A6J4HVA0</accession>